<dbReference type="InterPro" id="IPR005365">
    <property type="entry name" value="Npr3"/>
</dbReference>
<protein>
    <recommendedName>
        <fullName evidence="1">Nitrogen permease regulator 3</fullName>
    </recommendedName>
    <alternativeName>
        <fullName evidence="1">Required for meiotic nuclear division protein 11</fullName>
    </alternativeName>
</protein>
<comment type="subcellular location">
    <subcellularLocation>
        <location evidence="1">Vacuole membrane</location>
        <topology evidence="1">Peripheral membrane protein</topology>
    </subcellularLocation>
</comment>
<dbReference type="GO" id="GO:0038202">
    <property type="term" value="P:TORC1 signaling"/>
    <property type="evidence" value="ECO:0007669"/>
    <property type="project" value="TreeGrafter"/>
</dbReference>
<dbReference type="GO" id="GO:0034198">
    <property type="term" value="P:cellular response to amino acid starvation"/>
    <property type="evidence" value="ECO:0007669"/>
    <property type="project" value="TreeGrafter"/>
</dbReference>
<dbReference type="AlphaFoldDB" id="A0A9P7FPL4"/>
<dbReference type="GO" id="GO:0010508">
    <property type="term" value="P:positive regulation of autophagy"/>
    <property type="evidence" value="ECO:0007669"/>
    <property type="project" value="TreeGrafter"/>
</dbReference>
<evidence type="ECO:0000313" key="4">
    <source>
        <dbReference type="Proteomes" id="UP000717328"/>
    </source>
</evidence>
<dbReference type="OrthoDB" id="18648at2759"/>
<dbReference type="EMBL" id="JABCKI010005995">
    <property type="protein sequence ID" value="KAG5635964.1"/>
    <property type="molecule type" value="Genomic_DNA"/>
</dbReference>
<comment type="function">
    <text evidence="1">Mediates inactivation of the TORC1 complex in response to amino acid starvation. Required for meiotic nuclear division.</text>
</comment>
<feature type="region of interest" description="Disordered" evidence="2">
    <location>
        <begin position="369"/>
        <end position="457"/>
    </location>
</feature>
<reference evidence="3" key="1">
    <citation type="submission" date="2021-02" db="EMBL/GenBank/DDBJ databases">
        <authorList>
            <person name="Nieuwenhuis M."/>
            <person name="Van De Peppel L.J.J."/>
        </authorList>
    </citation>
    <scope>NUCLEOTIDE SEQUENCE</scope>
    <source>
        <strain evidence="3">D49</strain>
    </source>
</reference>
<comment type="similarity">
    <text evidence="1">Belongs to the NPR3 family.</text>
</comment>
<reference evidence="3" key="2">
    <citation type="submission" date="2021-10" db="EMBL/GenBank/DDBJ databases">
        <title>Phylogenomics reveals ancestral predisposition of the termite-cultivated fungus Termitomyces towards a domesticated lifestyle.</title>
        <authorList>
            <person name="Auxier B."/>
            <person name="Grum-Grzhimaylo A."/>
            <person name="Cardenas M.E."/>
            <person name="Lodge J.D."/>
            <person name="Laessoe T."/>
            <person name="Pedersen O."/>
            <person name="Smith M.E."/>
            <person name="Kuyper T.W."/>
            <person name="Franco-Molano E.A."/>
            <person name="Baroni T.J."/>
            <person name="Aanen D.K."/>
        </authorList>
    </citation>
    <scope>NUCLEOTIDE SEQUENCE</scope>
    <source>
        <strain evidence="3">D49</strain>
    </source>
</reference>
<organism evidence="3 4">
    <name type="scientific">Sphagnurus paluster</name>
    <dbReference type="NCBI Taxonomy" id="117069"/>
    <lineage>
        <taxon>Eukaryota</taxon>
        <taxon>Fungi</taxon>
        <taxon>Dikarya</taxon>
        <taxon>Basidiomycota</taxon>
        <taxon>Agaricomycotina</taxon>
        <taxon>Agaricomycetes</taxon>
        <taxon>Agaricomycetidae</taxon>
        <taxon>Agaricales</taxon>
        <taxon>Tricholomatineae</taxon>
        <taxon>Lyophyllaceae</taxon>
        <taxon>Sphagnurus</taxon>
    </lineage>
</organism>
<feature type="compositionally biased region" description="Basic and acidic residues" evidence="2">
    <location>
        <begin position="435"/>
        <end position="447"/>
    </location>
</feature>
<keyword evidence="1" id="KW-0469">Meiosis</keyword>
<dbReference type="GO" id="GO:1904262">
    <property type="term" value="P:negative regulation of TORC1 signaling"/>
    <property type="evidence" value="ECO:0007669"/>
    <property type="project" value="TreeGrafter"/>
</dbReference>
<proteinExistence type="inferred from homology"/>
<keyword evidence="1" id="KW-0732">Signal</keyword>
<accession>A0A9P7FPL4</accession>
<gene>
    <name evidence="3" type="ORF">H0H81_009533</name>
</gene>
<dbReference type="Pfam" id="PF03666">
    <property type="entry name" value="NPR3"/>
    <property type="match status" value="1"/>
</dbReference>
<evidence type="ECO:0000256" key="1">
    <source>
        <dbReference type="RuleBase" id="RU368069"/>
    </source>
</evidence>
<comment type="caution">
    <text evidence="3">The sequence shown here is derived from an EMBL/GenBank/DDBJ whole genome shotgun (WGS) entry which is preliminary data.</text>
</comment>
<dbReference type="GO" id="GO:0005774">
    <property type="term" value="C:vacuolar membrane"/>
    <property type="evidence" value="ECO:0007669"/>
    <property type="project" value="UniProtKB-SubCell"/>
</dbReference>
<keyword evidence="4" id="KW-1185">Reference proteome</keyword>
<dbReference type="GO" id="GO:1990130">
    <property type="term" value="C:GATOR1 complex"/>
    <property type="evidence" value="ECO:0007669"/>
    <property type="project" value="TreeGrafter"/>
</dbReference>
<evidence type="ECO:0000256" key="2">
    <source>
        <dbReference type="SAM" id="MobiDB-lite"/>
    </source>
</evidence>
<dbReference type="PANTHER" id="PTHR13153">
    <property type="entry name" value="CGTHBA PROTEIN -14 GENE PROTEIN"/>
    <property type="match status" value="1"/>
</dbReference>
<dbReference type="Proteomes" id="UP000717328">
    <property type="component" value="Unassembled WGS sequence"/>
</dbReference>
<dbReference type="GO" id="GO:0051321">
    <property type="term" value="P:meiotic cell cycle"/>
    <property type="evidence" value="ECO:0007669"/>
    <property type="project" value="UniProtKB-UniRule"/>
</dbReference>
<name>A0A9P7FPL4_9AGAR</name>
<dbReference type="PANTHER" id="PTHR13153:SF5">
    <property type="entry name" value="GATOR COMPLEX PROTEIN NPRL3"/>
    <property type="match status" value="1"/>
</dbReference>
<feature type="compositionally biased region" description="Acidic residues" evidence="2">
    <location>
        <begin position="425"/>
        <end position="434"/>
    </location>
</feature>
<sequence length="499" mass="56325">MVLDIPDPSSSASGNVSKYFDIIYEQIAFTVTAVLFQEQVLANFVETECDALGSLKDSCISKGESFSSFALQALEVSSIAPAMKSLYEAIKASDMAYITIHNLPLEIQLPPYLDNLLHSEVENEVDITRNSDNDDIETWDHDMGFGWKLPPLVPWKSLLLLDGHNGLDPSMNLRGSQVNPEDRTLVEGLIRFLETASVTLSLADMASLLDWDLQSQVLPTVRWLVQHRRAKVVDIVHVGLKTVFTLPAKFECPILELTAEFERQFNHPSVPSLPVILANISSSISKQSDNHFFASVVQDKDLIPMYHDIVLWMLKRDMLITLHLRIRIVATRKVKLHVLIERQNALARKAGARERFRKRVTLELRDSTDDEDIDLSPSGTTWLQLSPKAAHRHSRRQSIESGQEKMARPVVESNEAGDAEKRATDEDETDELDDHDSGWDTTEDHLRPSMISDPGRATPLQRRWLAAMSDGKDPHIAKRFQLYVHASRIAIQRAEVDLE</sequence>
<evidence type="ECO:0000313" key="3">
    <source>
        <dbReference type="EMBL" id="KAG5635964.1"/>
    </source>
</evidence>